<dbReference type="InterPro" id="IPR043573">
    <property type="entry name" value="Fig4-like"/>
</dbReference>
<dbReference type="InterPro" id="IPR002013">
    <property type="entry name" value="SAC_dom"/>
</dbReference>
<reference evidence="6 7" key="1">
    <citation type="submission" date="2019-03" db="EMBL/GenBank/DDBJ databases">
        <title>Rhodosporidium diobovatum UCD-FST 08-225 genome sequencing, assembly, and annotation.</title>
        <authorList>
            <person name="Fakankun I.U."/>
            <person name="Fristensky B."/>
            <person name="Levin D.B."/>
        </authorList>
    </citation>
    <scope>NUCLEOTIDE SEQUENCE [LARGE SCALE GENOMIC DNA]</scope>
    <source>
        <strain evidence="6 7">UCD-FST 08-225</strain>
    </source>
</reference>
<feature type="region of interest" description="Disordered" evidence="4">
    <location>
        <begin position="1"/>
        <end position="57"/>
    </location>
</feature>
<accession>A0A5C5G045</accession>
<dbReference type="PROSITE" id="PS50275">
    <property type="entry name" value="SAC"/>
    <property type="match status" value="1"/>
</dbReference>
<dbReference type="OrthoDB" id="405996at2759"/>
<protein>
    <submittedName>
        <fullName evidence="6">SacI homology domain-containing protein</fullName>
    </submittedName>
</protein>
<sequence length="945" mass="104042">MPPAPGPPSVAPVAPLNPPVLDSTAAKVDGEGEKDAGSSGRAEHEHGHRASASDLEQHEQVMLEKMTLYETRTKLYVVATDKDGKRFRVLKIDRTPAPQPRAGQSAPDEEEGTGLTITEDTAVYSLRQKDELVETLRAGNGGLKLVEKPCFGIAGFVRFTSSYHMILITRRSKVAVLGGHFIYHSEGTELHEISPVPTGLAAEDARQKNAFLSVHLSKNFYFSYTYDVTNTLQRNLLRGADFLPFEDKWVWNWRLLRPVRRCLRPQSPWILPLIHGFVDQKKLAVFGRTVYVTLIARRSRHFAGARFLRRGVNDQGFVANDVESEQIVAEALTTPFYTSASSSHSHSSITPSPPLPPTFPTTHQARRPSPSYTAHVQCRGSIPLYWSQDVARALKPPIELATRDPYYAAAAKHFDGLFRAYGPRVIVLNLIKHGDKRESTLLPEFKECVDYLNQFLPAENKIDYITFDMSAANSGPTKNALGVLEDYAEGSLEKTGFFHSGPEAPRRTTSHGEGSPRATRTGPALQTGVVRTNCIDCLDRTNAAQTMIAMIALGHQLHALGLAPSTRLAFDSDALKLLETMYREHGDCIAVQYGGSNTVNTIDSYRPTGAWSGPWSGVYSRDKVESARRYYANSFGDHDKQAAIDLFLGIKHALPPPPSWEYLPPPPRPSYRDWYTPSHLAASPASLSSLDVAQRLQATVDAEDARDPNELWRRYYRGGVWQTLDRQYQFHIQSTLPPHRAPGSDDALLSPFVPRRSLSHPASLQRRTTGGGFRNWMSHRHPRAKSARQSRHRSSMHDPSSVTEGSPSTHESHAAAPVPAVPFSASTGQLATALLAPVVRADEAREYVAWTTQFEHLSLAAHDHLSEKDRTMYNAHATIGAPGSRHHGGGGDGWRGLTADVSERDRTTFQAFVSGAKPRGATGADVGVSSAAVKMYREMAEGGAA</sequence>
<keyword evidence="2" id="KW-0378">Hydrolase</keyword>
<dbReference type="PANTHER" id="PTHR45738:SF5">
    <property type="entry name" value="POLYPHOSPHOINOSITIDE PHOSPHATASE"/>
    <property type="match status" value="1"/>
</dbReference>
<feature type="compositionally biased region" description="Basic residues" evidence="4">
    <location>
        <begin position="777"/>
        <end position="794"/>
    </location>
</feature>
<dbReference type="PANTHER" id="PTHR45738">
    <property type="entry name" value="POLYPHOSPHOINOSITIDE PHOSPHATASE"/>
    <property type="match status" value="1"/>
</dbReference>
<feature type="compositionally biased region" description="Polar residues" evidence="4">
    <location>
        <begin position="797"/>
        <end position="809"/>
    </location>
</feature>
<dbReference type="EMBL" id="SOZI01000036">
    <property type="protein sequence ID" value="TNY21802.1"/>
    <property type="molecule type" value="Genomic_DNA"/>
</dbReference>
<dbReference type="GO" id="GO:0043813">
    <property type="term" value="F:phosphatidylinositol-3,5-bisphosphate 5-phosphatase activity"/>
    <property type="evidence" value="ECO:0007669"/>
    <property type="project" value="InterPro"/>
</dbReference>
<evidence type="ECO:0000256" key="2">
    <source>
        <dbReference type="ARBA" id="ARBA00022801"/>
    </source>
</evidence>
<feature type="region of interest" description="Disordered" evidence="4">
    <location>
        <begin position="343"/>
        <end position="369"/>
    </location>
</feature>
<dbReference type="GO" id="GO:0046856">
    <property type="term" value="P:phosphatidylinositol dephosphorylation"/>
    <property type="evidence" value="ECO:0007669"/>
    <property type="project" value="InterPro"/>
</dbReference>
<feature type="domain" description="SAC" evidence="5">
    <location>
        <begin position="211"/>
        <end position="595"/>
    </location>
</feature>
<dbReference type="AlphaFoldDB" id="A0A5C5G045"/>
<evidence type="ECO:0000313" key="6">
    <source>
        <dbReference type="EMBL" id="TNY21802.1"/>
    </source>
</evidence>
<evidence type="ECO:0000256" key="1">
    <source>
        <dbReference type="ARBA" id="ARBA00004308"/>
    </source>
</evidence>
<dbReference type="Pfam" id="PF02383">
    <property type="entry name" value="Syja_N"/>
    <property type="match status" value="1"/>
</dbReference>
<feature type="region of interest" description="Disordered" evidence="4">
    <location>
        <begin position="495"/>
        <end position="525"/>
    </location>
</feature>
<gene>
    <name evidence="6" type="ORF">DMC30DRAFT_445812</name>
</gene>
<evidence type="ECO:0000313" key="7">
    <source>
        <dbReference type="Proteomes" id="UP000311382"/>
    </source>
</evidence>
<evidence type="ECO:0000256" key="3">
    <source>
        <dbReference type="ARBA" id="ARBA00023136"/>
    </source>
</evidence>
<name>A0A5C5G045_9BASI</name>
<evidence type="ECO:0000259" key="5">
    <source>
        <dbReference type="PROSITE" id="PS50275"/>
    </source>
</evidence>
<keyword evidence="3" id="KW-0472">Membrane</keyword>
<comment type="caution">
    <text evidence="6">The sequence shown here is derived from an EMBL/GenBank/DDBJ whole genome shotgun (WGS) entry which is preliminary data.</text>
</comment>
<dbReference type="GO" id="GO:0012505">
    <property type="term" value="C:endomembrane system"/>
    <property type="evidence" value="ECO:0007669"/>
    <property type="project" value="UniProtKB-SubCell"/>
</dbReference>
<feature type="region of interest" description="Disordered" evidence="4">
    <location>
        <begin position="758"/>
        <end position="816"/>
    </location>
</feature>
<comment type="subcellular location">
    <subcellularLocation>
        <location evidence="1">Endomembrane system</location>
    </subcellularLocation>
</comment>
<proteinExistence type="predicted"/>
<dbReference type="Proteomes" id="UP000311382">
    <property type="component" value="Unassembled WGS sequence"/>
</dbReference>
<feature type="region of interest" description="Disordered" evidence="4">
    <location>
        <begin position="94"/>
        <end position="113"/>
    </location>
</feature>
<feature type="compositionally biased region" description="Pro residues" evidence="4">
    <location>
        <begin position="1"/>
        <end position="18"/>
    </location>
</feature>
<feature type="compositionally biased region" description="Basic and acidic residues" evidence="4">
    <location>
        <begin position="28"/>
        <end position="48"/>
    </location>
</feature>
<evidence type="ECO:0000256" key="4">
    <source>
        <dbReference type="SAM" id="MobiDB-lite"/>
    </source>
</evidence>
<organism evidence="6 7">
    <name type="scientific">Rhodotorula diobovata</name>
    <dbReference type="NCBI Taxonomy" id="5288"/>
    <lineage>
        <taxon>Eukaryota</taxon>
        <taxon>Fungi</taxon>
        <taxon>Dikarya</taxon>
        <taxon>Basidiomycota</taxon>
        <taxon>Pucciniomycotina</taxon>
        <taxon>Microbotryomycetes</taxon>
        <taxon>Sporidiobolales</taxon>
        <taxon>Sporidiobolaceae</taxon>
        <taxon>Rhodotorula</taxon>
    </lineage>
</organism>
<keyword evidence="7" id="KW-1185">Reference proteome</keyword>
<dbReference type="STRING" id="5288.A0A5C5G045"/>